<feature type="transmembrane region" description="Helical" evidence="1">
    <location>
        <begin position="30"/>
        <end position="50"/>
    </location>
</feature>
<dbReference type="RefSeq" id="WP_210090356.1">
    <property type="nucleotide sequence ID" value="NZ_JAGGKG010000018.1"/>
</dbReference>
<evidence type="ECO:0000313" key="2">
    <source>
        <dbReference type="EMBL" id="MBP1906760.1"/>
    </source>
</evidence>
<dbReference type="Proteomes" id="UP001519272">
    <property type="component" value="Unassembled WGS sequence"/>
</dbReference>
<accession>A0ABS4FW64</accession>
<name>A0ABS4FW64_9BACL</name>
<evidence type="ECO:0000313" key="3">
    <source>
        <dbReference type="Proteomes" id="UP001519272"/>
    </source>
</evidence>
<organism evidence="2 3">
    <name type="scientific">Paenibacillus turicensis</name>
    <dbReference type="NCBI Taxonomy" id="160487"/>
    <lineage>
        <taxon>Bacteria</taxon>
        <taxon>Bacillati</taxon>
        <taxon>Bacillota</taxon>
        <taxon>Bacilli</taxon>
        <taxon>Bacillales</taxon>
        <taxon>Paenibacillaceae</taxon>
        <taxon>Paenibacillus</taxon>
    </lineage>
</organism>
<comment type="caution">
    <text evidence="2">The sequence shown here is derived from an EMBL/GenBank/DDBJ whole genome shotgun (WGS) entry which is preliminary data.</text>
</comment>
<evidence type="ECO:0000256" key="1">
    <source>
        <dbReference type="SAM" id="Phobius"/>
    </source>
</evidence>
<keyword evidence="1" id="KW-1133">Transmembrane helix</keyword>
<keyword evidence="1" id="KW-0812">Transmembrane</keyword>
<keyword evidence="1" id="KW-0472">Membrane</keyword>
<gene>
    <name evidence="2" type="ORF">J2Z32_003424</name>
</gene>
<protein>
    <submittedName>
        <fullName evidence="2">Membrane-associated HD superfamily phosphohydrolase</fullName>
    </submittedName>
</protein>
<proteinExistence type="predicted"/>
<feature type="transmembrane region" description="Helical" evidence="1">
    <location>
        <begin position="71"/>
        <end position="92"/>
    </location>
</feature>
<keyword evidence="3" id="KW-1185">Reference proteome</keyword>
<dbReference type="EMBL" id="JAGGKG010000018">
    <property type="protein sequence ID" value="MBP1906760.1"/>
    <property type="molecule type" value="Genomic_DNA"/>
</dbReference>
<sequence>MLSLLIVVVCIFLIFLNILTKSKNKLKDVSLSLSFIFSLNAVLLACYHSRLINSESSIEYLYIFTLKLDEIYSFLMFSLATALISFAVFIFAKNKN</sequence>
<reference evidence="2 3" key="1">
    <citation type="submission" date="2021-03" db="EMBL/GenBank/DDBJ databases">
        <title>Genomic Encyclopedia of Type Strains, Phase IV (KMG-IV): sequencing the most valuable type-strain genomes for metagenomic binning, comparative biology and taxonomic classification.</title>
        <authorList>
            <person name="Goeker M."/>
        </authorList>
    </citation>
    <scope>NUCLEOTIDE SEQUENCE [LARGE SCALE GENOMIC DNA]</scope>
    <source>
        <strain evidence="2 3">DSM 14349</strain>
    </source>
</reference>